<reference evidence="6" key="1">
    <citation type="submission" date="2021-12" db="EMBL/GenBank/DDBJ databases">
        <authorList>
            <person name="Zaccaron A."/>
            <person name="Stergiopoulos I."/>
        </authorList>
    </citation>
    <scope>NUCLEOTIDE SEQUENCE</scope>
    <source>
        <strain evidence="6">Race5_Kim</strain>
    </source>
</reference>
<evidence type="ECO:0000259" key="5">
    <source>
        <dbReference type="PROSITE" id="PS50110"/>
    </source>
</evidence>
<evidence type="ECO:0000256" key="3">
    <source>
        <dbReference type="SAM" id="MobiDB-lite"/>
    </source>
</evidence>
<feature type="domain" description="Response regulatory" evidence="5">
    <location>
        <begin position="541"/>
        <end position="694"/>
    </location>
</feature>
<evidence type="ECO:0000256" key="2">
    <source>
        <dbReference type="PROSITE-ProRule" id="PRU00169"/>
    </source>
</evidence>
<dbReference type="PROSITE" id="PS50110">
    <property type="entry name" value="RESPONSE_REGULATORY"/>
    <property type="match status" value="1"/>
</dbReference>
<evidence type="ECO:0000313" key="7">
    <source>
        <dbReference type="Proteomes" id="UP000756132"/>
    </source>
</evidence>
<dbReference type="Proteomes" id="UP000756132">
    <property type="component" value="Chromosome 13"/>
</dbReference>
<keyword evidence="7" id="KW-1185">Reference proteome</keyword>
<feature type="compositionally biased region" description="Basic and acidic residues" evidence="3">
    <location>
        <begin position="130"/>
        <end position="141"/>
    </location>
</feature>
<dbReference type="SMART" id="SM00387">
    <property type="entry name" value="HATPase_c"/>
    <property type="match status" value="1"/>
</dbReference>
<dbReference type="GeneID" id="71994356"/>
<dbReference type="RefSeq" id="XP_047769316.1">
    <property type="nucleotide sequence ID" value="XM_047913626.1"/>
</dbReference>
<dbReference type="CDD" id="cd00082">
    <property type="entry name" value="HisKA"/>
    <property type="match status" value="1"/>
</dbReference>
<proteinExistence type="predicted"/>
<feature type="region of interest" description="Disordered" evidence="3">
    <location>
        <begin position="114"/>
        <end position="146"/>
    </location>
</feature>
<gene>
    <name evidence="6" type="ORF">CLAFUR5_14478</name>
</gene>
<accession>A0A9Q8PM45</accession>
<evidence type="ECO:0000256" key="1">
    <source>
        <dbReference type="ARBA" id="ARBA00022553"/>
    </source>
</evidence>
<dbReference type="PRINTS" id="PR00344">
    <property type="entry name" value="BCTRLSENSOR"/>
</dbReference>
<dbReference type="InterPro" id="IPR003661">
    <property type="entry name" value="HisK_dim/P_dom"/>
</dbReference>
<dbReference type="PANTHER" id="PTHR43719">
    <property type="entry name" value="TWO-COMPONENT HISTIDINE KINASE"/>
    <property type="match status" value="1"/>
</dbReference>
<dbReference type="Gene3D" id="1.10.287.130">
    <property type="match status" value="1"/>
</dbReference>
<dbReference type="AlphaFoldDB" id="A0A9Q8PM45"/>
<dbReference type="InterPro" id="IPR001789">
    <property type="entry name" value="Sig_transdc_resp-reg_receiver"/>
</dbReference>
<dbReference type="Gene3D" id="3.40.50.2300">
    <property type="match status" value="1"/>
</dbReference>
<dbReference type="InterPro" id="IPR003594">
    <property type="entry name" value="HATPase_dom"/>
</dbReference>
<feature type="region of interest" description="Disordered" evidence="3">
    <location>
        <begin position="589"/>
        <end position="612"/>
    </location>
</feature>
<dbReference type="Gene3D" id="3.30.565.10">
    <property type="entry name" value="Histidine kinase-like ATPase, C-terminal domain"/>
    <property type="match status" value="1"/>
</dbReference>
<evidence type="ECO:0000259" key="4">
    <source>
        <dbReference type="PROSITE" id="PS50109"/>
    </source>
</evidence>
<dbReference type="SUPFAM" id="SSF47384">
    <property type="entry name" value="Homodimeric domain of signal transducing histidine kinase"/>
    <property type="match status" value="1"/>
</dbReference>
<dbReference type="SMART" id="SM00388">
    <property type="entry name" value="HisKA"/>
    <property type="match status" value="1"/>
</dbReference>
<reference evidence="6" key="2">
    <citation type="journal article" date="2022" name="Microb. Genom.">
        <title>A chromosome-scale genome assembly of the tomato pathogen Cladosporium fulvum reveals a compartmentalized genome architecture and the presence of a dispensable chromosome.</title>
        <authorList>
            <person name="Zaccaron A.Z."/>
            <person name="Chen L.H."/>
            <person name="Samaras A."/>
            <person name="Stergiopoulos I."/>
        </authorList>
    </citation>
    <scope>NUCLEOTIDE SEQUENCE</scope>
    <source>
        <strain evidence="6">Race5_Kim</strain>
    </source>
</reference>
<evidence type="ECO:0000313" key="6">
    <source>
        <dbReference type="EMBL" id="UJO24950.1"/>
    </source>
</evidence>
<dbReference type="Pfam" id="PF02518">
    <property type="entry name" value="HATPase_c"/>
    <property type="match status" value="1"/>
</dbReference>
<feature type="modified residue" description="4-aspartylphosphate" evidence="2">
    <location>
        <position position="624"/>
    </location>
</feature>
<dbReference type="Pfam" id="PF00512">
    <property type="entry name" value="HisKA"/>
    <property type="match status" value="1"/>
</dbReference>
<organism evidence="6 7">
    <name type="scientific">Passalora fulva</name>
    <name type="common">Tomato leaf mold</name>
    <name type="synonym">Cladosporium fulvum</name>
    <dbReference type="NCBI Taxonomy" id="5499"/>
    <lineage>
        <taxon>Eukaryota</taxon>
        <taxon>Fungi</taxon>
        <taxon>Dikarya</taxon>
        <taxon>Ascomycota</taxon>
        <taxon>Pezizomycotina</taxon>
        <taxon>Dothideomycetes</taxon>
        <taxon>Dothideomycetidae</taxon>
        <taxon>Mycosphaerellales</taxon>
        <taxon>Mycosphaerellaceae</taxon>
        <taxon>Fulvia</taxon>
    </lineage>
</organism>
<dbReference type="SUPFAM" id="SSF55874">
    <property type="entry name" value="ATPase domain of HSP90 chaperone/DNA topoisomerase II/histidine kinase"/>
    <property type="match status" value="1"/>
</dbReference>
<dbReference type="PROSITE" id="PS50109">
    <property type="entry name" value="HIS_KIN"/>
    <property type="match status" value="1"/>
</dbReference>
<dbReference type="EMBL" id="CP090175">
    <property type="protein sequence ID" value="UJO24950.1"/>
    <property type="molecule type" value="Genomic_DNA"/>
</dbReference>
<dbReference type="InterPro" id="IPR050956">
    <property type="entry name" value="2C_system_His_kinase"/>
</dbReference>
<dbReference type="Pfam" id="PF00072">
    <property type="entry name" value="Response_reg"/>
    <property type="match status" value="1"/>
</dbReference>
<dbReference type="SUPFAM" id="SSF52172">
    <property type="entry name" value="CheY-like"/>
    <property type="match status" value="1"/>
</dbReference>
<sequence>MSHELRSPLHGILGAAEFLMDTATDAYQSGLLTSIVTCGRTLLDTLNHVLDYSKINKLGRVQMRRHAKQNKAINLTSDSSMESLNMVAEVDLGVLIEEVAEAVTAGHSFKRPLGGAVGGKTSRSASSSREPVRTKESKEDPASSSGELLDVNGHVCVLLDISPRRSWFVRIQPGSLRRIIMNLLGNALKYTSTGFVAISLRAQEDPNSSKVKCLIRVVDSGKGMSESFQRDRAFLPFSQEDPFQPGTGLGLSIVKQIVDSLGGSIDLTSQKDVGTEVDIRLSLTPAGDSPVRPPDQEMIDIAERTKGLHLVLLNVTPAGQTRGPDHHISRLEQTLREICTNWFGMKVTTSSEMEVDGADLYLFCEPPPIEELLDRHADTKALSRRGVPIILVCMNDEDAMSISRDQSTALKQLGRIVEVIPQPCGPRKLAKVFSHCLRRAQEVAEETGEPTPEASISSLPMTPAAEEPAKQDLSKSMSCAISYPSPTPFDPATPSLQSSLEPQPKLPVRKDHDSTASSSGSQSKDVSEAPSRARSPDPAFHILLVDDNKINRQLLVMFMKKNKFSYLEAENGQEALDIYEAACHVPLAPADESDHATDPDTTTRPAPTRHDSHLPRRFDFVLMDISMPVMDGMESTRKIREFEQEHGLKKTKIIALTGLASAQAQIDAASAGIDLFLPKPVKFAELRQSLTDES</sequence>
<dbReference type="InterPro" id="IPR036890">
    <property type="entry name" value="HATPase_C_sf"/>
</dbReference>
<keyword evidence="1 2" id="KW-0597">Phosphoprotein</keyword>
<dbReference type="CDD" id="cd17546">
    <property type="entry name" value="REC_hyHK_CKI1_RcsC-like"/>
    <property type="match status" value="1"/>
</dbReference>
<dbReference type="GO" id="GO:0000155">
    <property type="term" value="F:phosphorelay sensor kinase activity"/>
    <property type="evidence" value="ECO:0007669"/>
    <property type="project" value="InterPro"/>
</dbReference>
<name>A0A9Q8PM45_PASFU</name>
<dbReference type="InterPro" id="IPR011006">
    <property type="entry name" value="CheY-like_superfamily"/>
</dbReference>
<dbReference type="InterPro" id="IPR036097">
    <property type="entry name" value="HisK_dim/P_sf"/>
</dbReference>
<dbReference type="PANTHER" id="PTHR43719:SF69">
    <property type="entry name" value="HISTIDINE KINASE G7"/>
    <property type="match status" value="1"/>
</dbReference>
<dbReference type="SMART" id="SM00448">
    <property type="entry name" value="REC"/>
    <property type="match status" value="1"/>
</dbReference>
<dbReference type="InterPro" id="IPR004358">
    <property type="entry name" value="Sig_transdc_His_kin-like_C"/>
</dbReference>
<dbReference type="KEGG" id="ffu:CLAFUR5_14478"/>
<dbReference type="OrthoDB" id="303614at2759"/>
<dbReference type="InterPro" id="IPR005467">
    <property type="entry name" value="His_kinase_dom"/>
</dbReference>
<feature type="region of interest" description="Disordered" evidence="3">
    <location>
        <begin position="443"/>
        <end position="535"/>
    </location>
</feature>
<feature type="compositionally biased region" description="Polar residues" evidence="3">
    <location>
        <begin position="515"/>
        <end position="524"/>
    </location>
</feature>
<protein>
    <submittedName>
        <fullName evidence="6">Virulence sensor protein BvgS</fullName>
    </submittedName>
</protein>
<feature type="domain" description="Histidine kinase" evidence="4">
    <location>
        <begin position="1"/>
        <end position="285"/>
    </location>
</feature>